<evidence type="ECO:0000313" key="1">
    <source>
        <dbReference type="EMBL" id="SMO40880.1"/>
    </source>
</evidence>
<dbReference type="NCBIfam" id="TIGR04019">
    <property type="entry name" value="B_thiol_YtxJ"/>
    <property type="match status" value="1"/>
</dbReference>
<evidence type="ECO:0000313" key="2">
    <source>
        <dbReference type="Proteomes" id="UP000315971"/>
    </source>
</evidence>
<name>A0A521B280_9SPHI</name>
<dbReference type="OrthoDB" id="677051at2"/>
<proteinExistence type="predicted"/>
<dbReference type="InterPro" id="IPR036249">
    <property type="entry name" value="Thioredoxin-like_sf"/>
</dbReference>
<dbReference type="Proteomes" id="UP000315971">
    <property type="component" value="Unassembled WGS sequence"/>
</dbReference>
<gene>
    <name evidence="1" type="ORF">SAMN06265350_101606</name>
</gene>
<protein>
    <submittedName>
        <fullName evidence="1">Bacillithiol system protein YtxJ</fullName>
    </submittedName>
</protein>
<dbReference type="EMBL" id="FXSZ01000001">
    <property type="protein sequence ID" value="SMO40880.1"/>
    <property type="molecule type" value="Genomic_DNA"/>
</dbReference>
<dbReference type="RefSeq" id="WP_142601319.1">
    <property type="nucleotide sequence ID" value="NZ_FXSZ01000001.1"/>
</dbReference>
<sequence>MNWINLDAVEQLEEIKQSNAYSVIFKHSTRCSISVMAKRSFEQYGADIPHNVPVYYLDLLSYRDISNKTAELFQVHHQSPQMLLIKDGECIYESSHGEISVDDLLEQMN</sequence>
<dbReference type="InterPro" id="IPR022551">
    <property type="entry name" value="BrxC"/>
</dbReference>
<organism evidence="1 2">
    <name type="scientific">Solitalea koreensis</name>
    <dbReference type="NCBI Taxonomy" id="543615"/>
    <lineage>
        <taxon>Bacteria</taxon>
        <taxon>Pseudomonadati</taxon>
        <taxon>Bacteroidota</taxon>
        <taxon>Sphingobacteriia</taxon>
        <taxon>Sphingobacteriales</taxon>
        <taxon>Sphingobacteriaceae</taxon>
        <taxon>Solitalea</taxon>
    </lineage>
</organism>
<dbReference type="SUPFAM" id="SSF52833">
    <property type="entry name" value="Thioredoxin-like"/>
    <property type="match status" value="1"/>
</dbReference>
<accession>A0A521B280</accession>
<dbReference type="Gene3D" id="3.40.30.10">
    <property type="entry name" value="Glutaredoxin"/>
    <property type="match status" value="1"/>
</dbReference>
<dbReference type="AlphaFoldDB" id="A0A521B280"/>
<keyword evidence="2" id="KW-1185">Reference proteome</keyword>
<reference evidence="1 2" key="1">
    <citation type="submission" date="2017-05" db="EMBL/GenBank/DDBJ databases">
        <authorList>
            <person name="Varghese N."/>
            <person name="Submissions S."/>
        </authorList>
    </citation>
    <scope>NUCLEOTIDE SEQUENCE [LARGE SCALE GENOMIC DNA]</scope>
    <source>
        <strain evidence="1 2">DSM 21342</strain>
    </source>
</reference>
<dbReference type="Pfam" id="PF11009">
    <property type="entry name" value="BrxC"/>
    <property type="match status" value="1"/>
</dbReference>